<protein>
    <submittedName>
        <fullName evidence="3">Uncharacterized protein</fullName>
    </submittedName>
</protein>
<accession>A0A2Z7APY9</accession>
<feature type="region of interest" description="Disordered" evidence="2">
    <location>
        <begin position="156"/>
        <end position="238"/>
    </location>
</feature>
<gene>
    <name evidence="3" type="ORF">F511_22490</name>
</gene>
<dbReference type="EMBL" id="KV013340">
    <property type="protein sequence ID" value="KZV23915.1"/>
    <property type="molecule type" value="Genomic_DNA"/>
</dbReference>
<organism evidence="3 4">
    <name type="scientific">Dorcoceras hygrometricum</name>
    <dbReference type="NCBI Taxonomy" id="472368"/>
    <lineage>
        <taxon>Eukaryota</taxon>
        <taxon>Viridiplantae</taxon>
        <taxon>Streptophyta</taxon>
        <taxon>Embryophyta</taxon>
        <taxon>Tracheophyta</taxon>
        <taxon>Spermatophyta</taxon>
        <taxon>Magnoliopsida</taxon>
        <taxon>eudicotyledons</taxon>
        <taxon>Gunneridae</taxon>
        <taxon>Pentapetalae</taxon>
        <taxon>asterids</taxon>
        <taxon>lamiids</taxon>
        <taxon>Lamiales</taxon>
        <taxon>Gesneriaceae</taxon>
        <taxon>Didymocarpoideae</taxon>
        <taxon>Trichosporeae</taxon>
        <taxon>Loxocarpinae</taxon>
        <taxon>Dorcoceras</taxon>
    </lineage>
</organism>
<reference evidence="3 4" key="1">
    <citation type="journal article" date="2015" name="Proc. Natl. Acad. Sci. U.S.A.">
        <title>The resurrection genome of Boea hygrometrica: A blueprint for survival of dehydration.</title>
        <authorList>
            <person name="Xiao L."/>
            <person name="Yang G."/>
            <person name="Zhang L."/>
            <person name="Yang X."/>
            <person name="Zhao S."/>
            <person name="Ji Z."/>
            <person name="Zhou Q."/>
            <person name="Hu M."/>
            <person name="Wang Y."/>
            <person name="Chen M."/>
            <person name="Xu Y."/>
            <person name="Jin H."/>
            <person name="Xiao X."/>
            <person name="Hu G."/>
            <person name="Bao F."/>
            <person name="Hu Y."/>
            <person name="Wan P."/>
            <person name="Li L."/>
            <person name="Deng X."/>
            <person name="Kuang T."/>
            <person name="Xiang C."/>
            <person name="Zhu J.K."/>
            <person name="Oliver M.J."/>
            <person name="He Y."/>
        </authorList>
    </citation>
    <scope>NUCLEOTIDE SEQUENCE [LARGE SCALE GENOMIC DNA]</scope>
    <source>
        <strain evidence="4">cv. XS01</strain>
    </source>
</reference>
<keyword evidence="1" id="KW-0175">Coiled coil</keyword>
<evidence type="ECO:0000313" key="4">
    <source>
        <dbReference type="Proteomes" id="UP000250235"/>
    </source>
</evidence>
<evidence type="ECO:0000313" key="3">
    <source>
        <dbReference type="EMBL" id="KZV23915.1"/>
    </source>
</evidence>
<evidence type="ECO:0000256" key="2">
    <source>
        <dbReference type="SAM" id="MobiDB-lite"/>
    </source>
</evidence>
<keyword evidence="4" id="KW-1185">Reference proteome</keyword>
<proteinExistence type="predicted"/>
<name>A0A2Z7APY9_9LAMI</name>
<dbReference type="Proteomes" id="UP000250235">
    <property type="component" value="Unassembled WGS sequence"/>
</dbReference>
<evidence type="ECO:0000256" key="1">
    <source>
        <dbReference type="SAM" id="Coils"/>
    </source>
</evidence>
<feature type="coiled-coil region" evidence="1">
    <location>
        <begin position="336"/>
        <end position="389"/>
    </location>
</feature>
<sequence>MQLVTIKRLGPGKFYISNKKEFGFIGGNPSSHKGWMSRYFFIRRISGRENFWGCDMSWQDNAHTLIPSPPEQIPNLTKFLEAMRGKCFNAQQLIEEDLLCFFNFSGKKARVNGDLGTVFFILSSPHIRSNLLTYILLFAGDRMDKAAILEALKERKTKAKSGGASSSGVPNREATSSSVPSKEKRKASPEKKERLRKRHHEERGTGSTQESIPEVEITEPVGATNKGPEPKPTEEPYSLLDLSTLSFVSKPSGASSMDFIRHLVPEQDYDQLKKTPNLEVFETAGLHFMQSLTWFGEAASHFSKARAEVIKTKRSYDGVLGRHEALSKQLEEIQTKENVEKEYLSAELEAARAEAQIYKSQAQSLETQVQSLEVQVQSLDARARCVEEECQASCSQQINTCGSYQKEGRLAGHLSGTCAWLQPVFQEPGASRLIAVDSSIRSTTRLETPSSDCTRSPDEISTIGVGLMYLRRRATRSLPVWNWA</sequence>
<dbReference type="AlphaFoldDB" id="A0A2Z7APY9"/>